<evidence type="ECO:0000313" key="2">
    <source>
        <dbReference type="EMBL" id="GDY32283.1"/>
    </source>
</evidence>
<dbReference type="AlphaFoldDB" id="A0A4D4JEK5"/>
<name>A0A4D4JEK5_9PSEU</name>
<protein>
    <submittedName>
        <fullName evidence="2">Uncharacterized protein</fullName>
    </submittedName>
</protein>
<comment type="caution">
    <text evidence="2">The sequence shown here is derived from an EMBL/GenBank/DDBJ whole genome shotgun (WGS) entry which is preliminary data.</text>
</comment>
<organism evidence="2 3">
    <name type="scientific">Gandjariella thermophila</name>
    <dbReference type="NCBI Taxonomy" id="1931992"/>
    <lineage>
        <taxon>Bacteria</taxon>
        <taxon>Bacillati</taxon>
        <taxon>Actinomycetota</taxon>
        <taxon>Actinomycetes</taxon>
        <taxon>Pseudonocardiales</taxon>
        <taxon>Pseudonocardiaceae</taxon>
        <taxon>Gandjariella</taxon>
    </lineage>
</organism>
<proteinExistence type="predicted"/>
<gene>
    <name evidence="2" type="ORF">GTS_39160</name>
</gene>
<sequence>MAGHHPGAAASGEVADRPRGPEPPARPQAAHHLPAVSGQPAAEPAPTTPKQKPFAYYHTHEWYVKASAAAFWRGSNRYPEFLVLWAGSRRCRLFGDMA</sequence>
<evidence type="ECO:0000313" key="3">
    <source>
        <dbReference type="Proteomes" id="UP000298860"/>
    </source>
</evidence>
<dbReference type="EMBL" id="BJFL01000022">
    <property type="protein sequence ID" value="GDY32283.1"/>
    <property type="molecule type" value="Genomic_DNA"/>
</dbReference>
<dbReference type="Proteomes" id="UP000298860">
    <property type="component" value="Unassembled WGS sequence"/>
</dbReference>
<feature type="region of interest" description="Disordered" evidence="1">
    <location>
        <begin position="1"/>
        <end position="52"/>
    </location>
</feature>
<evidence type="ECO:0000256" key="1">
    <source>
        <dbReference type="SAM" id="MobiDB-lite"/>
    </source>
</evidence>
<reference evidence="3" key="1">
    <citation type="submission" date="2019-04" db="EMBL/GenBank/DDBJ databases">
        <title>Draft genome sequence of Pseudonocardiaceae bacterium SL3-2-4.</title>
        <authorList>
            <person name="Ningsih F."/>
            <person name="Yokota A."/>
            <person name="Sakai Y."/>
            <person name="Nanatani K."/>
            <person name="Yabe S."/>
            <person name="Oetari A."/>
            <person name="Sjamsuridzal W."/>
        </authorList>
    </citation>
    <scope>NUCLEOTIDE SEQUENCE [LARGE SCALE GENOMIC DNA]</scope>
    <source>
        <strain evidence="3">SL3-2-4</strain>
    </source>
</reference>
<keyword evidence="3" id="KW-1185">Reference proteome</keyword>
<accession>A0A4D4JEK5</accession>